<protein>
    <submittedName>
        <fullName evidence="1">Uncharacterized protein</fullName>
    </submittedName>
</protein>
<proteinExistence type="predicted"/>
<sequence length="147" mass="18506">MNRKQCFKCKEIKLIENFRQYKSGINKGYYFSYCMNCMSEYKKNRNKHLNKYPWHRTYKRIKCRCYWKNHKGHKYYKNIKNFLSVVDIKFLWFRDGASSMQRPSIDRKNSKEDYTLDNCRYIELRENVRRGSIERWRRYWLNQEGFK</sequence>
<name>A0A6M3LBR4_9ZZZZ</name>
<accession>A0A6M3LBR4</accession>
<evidence type="ECO:0000313" key="1">
    <source>
        <dbReference type="EMBL" id="QJA92436.1"/>
    </source>
</evidence>
<organism evidence="1">
    <name type="scientific">viral metagenome</name>
    <dbReference type="NCBI Taxonomy" id="1070528"/>
    <lineage>
        <taxon>unclassified sequences</taxon>
        <taxon>metagenomes</taxon>
        <taxon>organismal metagenomes</taxon>
    </lineage>
</organism>
<dbReference type="AlphaFoldDB" id="A0A6M3LBR4"/>
<dbReference type="EMBL" id="MT143066">
    <property type="protein sequence ID" value="QJA92436.1"/>
    <property type="molecule type" value="Genomic_DNA"/>
</dbReference>
<reference evidence="1" key="1">
    <citation type="submission" date="2020-03" db="EMBL/GenBank/DDBJ databases">
        <title>The deep terrestrial virosphere.</title>
        <authorList>
            <person name="Holmfeldt K."/>
            <person name="Nilsson E."/>
            <person name="Simone D."/>
            <person name="Lopez-Fernandez M."/>
            <person name="Wu X."/>
            <person name="de Brujin I."/>
            <person name="Lundin D."/>
            <person name="Andersson A."/>
            <person name="Bertilsson S."/>
            <person name="Dopson M."/>
        </authorList>
    </citation>
    <scope>NUCLEOTIDE SEQUENCE</scope>
    <source>
        <strain evidence="1">MM415B04671</strain>
    </source>
</reference>
<gene>
    <name evidence="1" type="ORF">MM415B04671_0011</name>
</gene>